<dbReference type="Gene3D" id="1.10.150.450">
    <property type="match status" value="1"/>
</dbReference>
<dbReference type="RefSeq" id="WP_229804700.1">
    <property type="nucleotide sequence ID" value="NZ_BMYX01000012.1"/>
</dbReference>
<evidence type="ECO:0000313" key="1">
    <source>
        <dbReference type="EMBL" id="GGY18698.1"/>
    </source>
</evidence>
<dbReference type="SFLD" id="SFLDS00003">
    <property type="entry name" value="Haloacid_Dehalogenase"/>
    <property type="match status" value="1"/>
</dbReference>
<reference evidence="1" key="1">
    <citation type="journal article" date="2014" name="Int. J. Syst. Evol. Microbiol.">
        <title>Complete genome sequence of Corynebacterium casei LMG S-19264T (=DSM 44701T), isolated from a smear-ripened cheese.</title>
        <authorList>
            <consortium name="US DOE Joint Genome Institute (JGI-PGF)"/>
            <person name="Walter F."/>
            <person name="Albersmeier A."/>
            <person name="Kalinowski J."/>
            <person name="Ruckert C."/>
        </authorList>
    </citation>
    <scope>NUCLEOTIDE SEQUENCE</scope>
    <source>
        <strain evidence="1">KCTC 32182</strain>
    </source>
</reference>
<comment type="caution">
    <text evidence="1">The sequence shown here is derived from an EMBL/GenBank/DDBJ whole genome shotgun (WGS) entry which is preliminary data.</text>
</comment>
<dbReference type="Gene3D" id="3.40.50.1000">
    <property type="entry name" value="HAD superfamily/HAD-like"/>
    <property type="match status" value="1"/>
</dbReference>
<dbReference type="NCBIfam" id="TIGR01509">
    <property type="entry name" value="HAD-SF-IA-v3"/>
    <property type="match status" value="1"/>
</dbReference>
<dbReference type="InterPro" id="IPR023214">
    <property type="entry name" value="HAD_sf"/>
</dbReference>
<sequence length="215" mass="24946">MHLTWIFDLDNTLHNASHGVFPRINQLMLGYIMRHLGLDADSANALRQYYYQHYGATLRGMALHHHVDPATFLEETHPLSALEPELVIQSESARVLARLPGRKLMLSNGPQAYIERVAQRMGFERHFEDMYGIERVNYITKPDARAFLRVLGQEKLDPRRCVMVEDSLDNLRTARKLGMKTVWISSETRRPSCVDYRIRDVSELLRLPFLPLCRS</sequence>
<dbReference type="EMBL" id="BMYX01000012">
    <property type="protein sequence ID" value="GGY18698.1"/>
    <property type="molecule type" value="Genomic_DNA"/>
</dbReference>
<dbReference type="InterPro" id="IPR006439">
    <property type="entry name" value="HAD-SF_hydro_IA"/>
</dbReference>
<dbReference type="SUPFAM" id="SSF56784">
    <property type="entry name" value="HAD-like"/>
    <property type="match status" value="1"/>
</dbReference>
<evidence type="ECO:0000313" key="2">
    <source>
        <dbReference type="Proteomes" id="UP000645257"/>
    </source>
</evidence>
<dbReference type="PANTHER" id="PTHR12725">
    <property type="entry name" value="HALOACID DEHALOGENASE-LIKE HYDROLASE"/>
    <property type="match status" value="1"/>
</dbReference>
<protein>
    <submittedName>
        <fullName evidence="1">Pyrimidine 5'-nucleotidase</fullName>
    </submittedName>
</protein>
<organism evidence="1 2">
    <name type="scientific">Paludibacterium paludis</name>
    <dbReference type="NCBI Taxonomy" id="1225769"/>
    <lineage>
        <taxon>Bacteria</taxon>
        <taxon>Pseudomonadati</taxon>
        <taxon>Pseudomonadota</taxon>
        <taxon>Betaproteobacteria</taxon>
        <taxon>Neisseriales</taxon>
        <taxon>Chromobacteriaceae</taxon>
        <taxon>Paludibacterium</taxon>
    </lineage>
</organism>
<gene>
    <name evidence="1" type="ORF">GCM10011289_22820</name>
</gene>
<dbReference type="Pfam" id="PF00702">
    <property type="entry name" value="Hydrolase"/>
    <property type="match status" value="1"/>
</dbReference>
<dbReference type="NCBIfam" id="TIGR01993">
    <property type="entry name" value="Pyr-5-nucltdase"/>
    <property type="match status" value="1"/>
</dbReference>
<name>A0A918P567_9NEIS</name>
<dbReference type="SFLD" id="SFLDG01132">
    <property type="entry name" value="C1.5.3:_5'-Nucleotidase_Like"/>
    <property type="match status" value="1"/>
</dbReference>
<dbReference type="InterPro" id="IPR036412">
    <property type="entry name" value="HAD-like_sf"/>
</dbReference>
<accession>A0A918P567</accession>
<dbReference type="AlphaFoldDB" id="A0A918P567"/>
<dbReference type="SFLD" id="SFLDG01129">
    <property type="entry name" value="C1.5:_HAD__Beta-PGM__Phosphata"/>
    <property type="match status" value="1"/>
</dbReference>
<dbReference type="InterPro" id="IPR010237">
    <property type="entry name" value="Pyr-5-nucltdase"/>
</dbReference>
<keyword evidence="2" id="KW-1185">Reference proteome</keyword>
<dbReference type="Proteomes" id="UP000645257">
    <property type="component" value="Unassembled WGS sequence"/>
</dbReference>
<dbReference type="PANTHER" id="PTHR12725:SF117">
    <property type="entry name" value="HALOACID DEHALOGENASE-LIKE HYDROLASE"/>
    <property type="match status" value="1"/>
</dbReference>
<reference evidence="1" key="2">
    <citation type="submission" date="2020-09" db="EMBL/GenBank/DDBJ databases">
        <authorList>
            <person name="Sun Q."/>
            <person name="Kim S."/>
        </authorList>
    </citation>
    <scope>NUCLEOTIDE SEQUENCE</scope>
    <source>
        <strain evidence="1">KCTC 32182</strain>
    </source>
</reference>
<proteinExistence type="predicted"/>